<comment type="caution">
    <text evidence="12">The sequence shown here is derived from an EMBL/GenBank/DDBJ whole genome shotgun (WGS) entry which is preliminary data.</text>
</comment>
<evidence type="ECO:0000256" key="8">
    <source>
        <dbReference type="ARBA" id="ARBA00023136"/>
    </source>
</evidence>
<dbReference type="PANTHER" id="PTHR48042">
    <property type="entry name" value="ABC TRANSPORTER G FAMILY MEMBER 11"/>
    <property type="match status" value="1"/>
</dbReference>
<dbReference type="PROSITE" id="PS00211">
    <property type="entry name" value="ABC_TRANSPORTER_1"/>
    <property type="match status" value="1"/>
</dbReference>
<dbReference type="InterPro" id="IPR013525">
    <property type="entry name" value="ABC2_TM"/>
</dbReference>
<feature type="domain" description="ABC transporter" evidence="11">
    <location>
        <begin position="33"/>
        <end position="275"/>
    </location>
</feature>
<dbReference type="CDD" id="cd03213">
    <property type="entry name" value="ABCG_EPDR"/>
    <property type="match status" value="1"/>
</dbReference>
<dbReference type="AlphaFoldDB" id="A0AAN7TG35"/>
<dbReference type="InterPro" id="IPR027417">
    <property type="entry name" value="P-loop_NTPase"/>
</dbReference>
<comment type="subcellular location">
    <subcellularLocation>
        <location evidence="1">Membrane</location>
        <topology evidence="1">Multi-pass membrane protein</topology>
    </subcellularLocation>
</comment>
<sequence>MQANELRDMSRDENGSDASTLPELSKVISVSWREIQVMVKKQHSARPRAILSDISGIARPGEMMALMGPSGCGKTTLLNTLAQRQAGSIVGQVCINGREQPRSVHRAVSAYVEQEDTLIGSLTTQETLRFAADFSISRSLSKHDLVARVRDLLNEFGLQKQARTLVGTPFRKGLSGGQKRRVSVAAQLIGNPSILYLDEPTSGLDSTASHEIMLFIKRFAKQHNLVVIASIHQPSTKTFDLFDQVTLLSQGKMCYSGSRRDMPNYFAELDLEIPPMMNPAEYLLDLVNIDFAYREEAQARLDYITTQWASSALHRKLIADVLDSTSSSSDKAIHLSPGSSTRPGIRKQLFTLLRRSFIKSYRDIVTYWIRLVMYLGLAIMMGTVWLRLTTTQKHIQPFANAIFFGSAFMSFMAVAYVPAFLEDRAIFIKERANGLYGPTVFLLTNFIIGIPYLFLISTLFSVVAYWLGNFNPNAHSFFMWVLWLFLDLLAAESLVVLVASLIPNFVGALAITAFANGLWMSVGGFLVPLPVLNVFWKYAFHYWDYQTYVFQGMMVNEFSDRTYDCTVVNGQCHCMYASALQDQCKIAGTAVLEQYGYAVGKQGQWLGIMVAIILGYRLTGWVVTVLRKT</sequence>
<evidence type="ECO:0000256" key="10">
    <source>
        <dbReference type="SAM" id="Phobius"/>
    </source>
</evidence>
<evidence type="ECO:0000256" key="5">
    <source>
        <dbReference type="ARBA" id="ARBA00022741"/>
    </source>
</evidence>
<keyword evidence="4 10" id="KW-0812">Transmembrane</keyword>
<dbReference type="GO" id="GO:0016020">
    <property type="term" value="C:membrane"/>
    <property type="evidence" value="ECO:0007669"/>
    <property type="project" value="UniProtKB-SubCell"/>
</dbReference>
<dbReference type="SUPFAM" id="SSF52540">
    <property type="entry name" value="P-loop containing nucleoside triphosphate hydrolases"/>
    <property type="match status" value="1"/>
</dbReference>
<comment type="similarity">
    <text evidence="2">Belongs to the ABC transporter superfamily. ABCG family. Eye pigment precursor importer (TC 3.A.1.204) subfamily.</text>
</comment>
<dbReference type="InterPro" id="IPR003593">
    <property type="entry name" value="AAA+_ATPase"/>
</dbReference>
<keyword evidence="8 10" id="KW-0472">Membrane</keyword>
<dbReference type="PROSITE" id="PS50893">
    <property type="entry name" value="ABC_TRANSPORTER_2"/>
    <property type="match status" value="1"/>
</dbReference>
<evidence type="ECO:0000313" key="13">
    <source>
        <dbReference type="Proteomes" id="UP001310890"/>
    </source>
</evidence>
<dbReference type="Pfam" id="PF19055">
    <property type="entry name" value="ABC2_membrane_7"/>
    <property type="match status" value="1"/>
</dbReference>
<dbReference type="Pfam" id="PF00005">
    <property type="entry name" value="ABC_tran"/>
    <property type="match status" value="1"/>
</dbReference>
<reference evidence="12" key="1">
    <citation type="submission" date="2023-08" db="EMBL/GenBank/DDBJ databases">
        <title>Black Yeasts Isolated from many extreme environments.</title>
        <authorList>
            <person name="Coleine C."/>
            <person name="Stajich J.E."/>
            <person name="Selbmann L."/>
        </authorList>
    </citation>
    <scope>NUCLEOTIDE SEQUENCE</scope>
    <source>
        <strain evidence="12">CCFEE 5401</strain>
    </source>
</reference>
<keyword evidence="5" id="KW-0547">Nucleotide-binding</keyword>
<feature type="transmembrane region" description="Helical" evidence="10">
    <location>
        <begin position="398"/>
        <end position="421"/>
    </location>
</feature>
<evidence type="ECO:0000256" key="4">
    <source>
        <dbReference type="ARBA" id="ARBA00022692"/>
    </source>
</evidence>
<dbReference type="EMBL" id="JAVRRL010000025">
    <property type="protein sequence ID" value="KAK5113247.1"/>
    <property type="molecule type" value="Genomic_DNA"/>
</dbReference>
<dbReference type="Gene3D" id="3.40.50.300">
    <property type="entry name" value="P-loop containing nucleotide triphosphate hydrolases"/>
    <property type="match status" value="1"/>
</dbReference>
<evidence type="ECO:0000259" key="11">
    <source>
        <dbReference type="PROSITE" id="PS50893"/>
    </source>
</evidence>
<feature type="transmembrane region" description="Helical" evidence="10">
    <location>
        <begin position="442"/>
        <end position="468"/>
    </location>
</feature>
<proteinExistence type="inferred from homology"/>
<dbReference type="Pfam" id="PF01061">
    <property type="entry name" value="ABC2_membrane"/>
    <property type="match status" value="1"/>
</dbReference>
<keyword evidence="7 10" id="KW-1133">Transmembrane helix</keyword>
<feature type="compositionally biased region" description="Basic and acidic residues" evidence="9">
    <location>
        <begin position="1"/>
        <end position="14"/>
    </location>
</feature>
<feature type="transmembrane region" description="Helical" evidence="10">
    <location>
        <begin position="364"/>
        <end position="386"/>
    </location>
</feature>
<dbReference type="GO" id="GO:0005524">
    <property type="term" value="F:ATP binding"/>
    <property type="evidence" value="ECO:0007669"/>
    <property type="project" value="UniProtKB-KW"/>
</dbReference>
<evidence type="ECO:0000256" key="6">
    <source>
        <dbReference type="ARBA" id="ARBA00022840"/>
    </source>
</evidence>
<keyword evidence="6" id="KW-0067">ATP-binding</keyword>
<evidence type="ECO:0000256" key="3">
    <source>
        <dbReference type="ARBA" id="ARBA00022448"/>
    </source>
</evidence>
<keyword evidence="3" id="KW-0813">Transport</keyword>
<evidence type="ECO:0000313" key="12">
    <source>
        <dbReference type="EMBL" id="KAK5113247.1"/>
    </source>
</evidence>
<gene>
    <name evidence="12" type="ORF">LTR62_003583</name>
</gene>
<dbReference type="InterPro" id="IPR052215">
    <property type="entry name" value="Plant_ABCG"/>
</dbReference>
<dbReference type="PANTHER" id="PTHR48042:SF11">
    <property type="entry name" value="ABC TRANSPORTER G FAMILY MEMBER 11"/>
    <property type="match status" value="1"/>
</dbReference>
<dbReference type="SMART" id="SM00382">
    <property type="entry name" value="AAA"/>
    <property type="match status" value="1"/>
</dbReference>
<evidence type="ECO:0000256" key="1">
    <source>
        <dbReference type="ARBA" id="ARBA00004141"/>
    </source>
</evidence>
<protein>
    <recommendedName>
        <fullName evidence="11">ABC transporter domain-containing protein</fullName>
    </recommendedName>
</protein>
<dbReference type="InterPro" id="IPR003439">
    <property type="entry name" value="ABC_transporter-like_ATP-bd"/>
</dbReference>
<dbReference type="InterPro" id="IPR017871">
    <property type="entry name" value="ABC_transporter-like_CS"/>
</dbReference>
<feature type="transmembrane region" description="Helical" evidence="10">
    <location>
        <begin position="480"/>
        <end position="502"/>
    </location>
</feature>
<evidence type="ECO:0000256" key="7">
    <source>
        <dbReference type="ARBA" id="ARBA00022989"/>
    </source>
</evidence>
<evidence type="ECO:0000256" key="2">
    <source>
        <dbReference type="ARBA" id="ARBA00005814"/>
    </source>
</evidence>
<feature type="transmembrane region" description="Helical" evidence="10">
    <location>
        <begin position="605"/>
        <end position="626"/>
    </location>
</feature>
<name>A0AAN7TG35_9PEZI</name>
<feature type="transmembrane region" description="Helical" evidence="10">
    <location>
        <begin position="514"/>
        <end position="536"/>
    </location>
</feature>
<organism evidence="12 13">
    <name type="scientific">Meristemomyces frigidus</name>
    <dbReference type="NCBI Taxonomy" id="1508187"/>
    <lineage>
        <taxon>Eukaryota</taxon>
        <taxon>Fungi</taxon>
        <taxon>Dikarya</taxon>
        <taxon>Ascomycota</taxon>
        <taxon>Pezizomycotina</taxon>
        <taxon>Dothideomycetes</taxon>
        <taxon>Dothideomycetidae</taxon>
        <taxon>Mycosphaerellales</taxon>
        <taxon>Teratosphaeriaceae</taxon>
        <taxon>Meristemomyces</taxon>
    </lineage>
</organism>
<evidence type="ECO:0000256" key="9">
    <source>
        <dbReference type="SAM" id="MobiDB-lite"/>
    </source>
</evidence>
<dbReference type="GO" id="GO:0140359">
    <property type="term" value="F:ABC-type transporter activity"/>
    <property type="evidence" value="ECO:0007669"/>
    <property type="project" value="InterPro"/>
</dbReference>
<accession>A0AAN7TG35</accession>
<feature type="region of interest" description="Disordered" evidence="9">
    <location>
        <begin position="1"/>
        <end position="20"/>
    </location>
</feature>
<dbReference type="Proteomes" id="UP001310890">
    <property type="component" value="Unassembled WGS sequence"/>
</dbReference>
<dbReference type="GO" id="GO:0016887">
    <property type="term" value="F:ATP hydrolysis activity"/>
    <property type="evidence" value="ECO:0007669"/>
    <property type="project" value="InterPro"/>
</dbReference>
<dbReference type="InterPro" id="IPR043926">
    <property type="entry name" value="ABCG_dom"/>
</dbReference>